<dbReference type="GO" id="GO:0016020">
    <property type="term" value="C:membrane"/>
    <property type="evidence" value="ECO:0007669"/>
    <property type="project" value="UniProtKB-SubCell"/>
</dbReference>
<name>Q9TXU9_CAEEL</name>
<dbReference type="WormBase" id="H06H21.1">
    <property type="protein sequence ID" value="CE52354"/>
    <property type="gene ID" value="WBGene00005841"/>
    <property type="gene designation" value="srw-94"/>
</dbReference>
<organism evidence="7 8">
    <name type="scientific">Caenorhabditis elegans</name>
    <dbReference type="NCBI Taxonomy" id="6239"/>
    <lineage>
        <taxon>Eukaryota</taxon>
        <taxon>Metazoa</taxon>
        <taxon>Ecdysozoa</taxon>
        <taxon>Nematoda</taxon>
        <taxon>Chromadorea</taxon>
        <taxon>Rhabditida</taxon>
        <taxon>Rhabditina</taxon>
        <taxon>Rhabditomorpha</taxon>
        <taxon>Rhabditoidea</taxon>
        <taxon>Rhabditidae</taxon>
        <taxon>Peloderinae</taxon>
        <taxon>Caenorhabditis</taxon>
    </lineage>
</organism>
<gene>
    <name evidence="7 9" type="primary">srw-94</name>
    <name evidence="7" type="ORF">CELE_H06H21.1</name>
    <name evidence="9" type="ORF">H06H21.1</name>
</gene>
<keyword evidence="4 5" id="KW-0472">Membrane</keyword>
<feature type="transmembrane region" description="Helical" evidence="5">
    <location>
        <begin position="292"/>
        <end position="311"/>
    </location>
</feature>
<evidence type="ECO:0000256" key="3">
    <source>
        <dbReference type="ARBA" id="ARBA00022989"/>
    </source>
</evidence>
<comment type="subcellular location">
    <subcellularLocation>
        <location evidence="1">Membrane</location>
    </subcellularLocation>
</comment>
<dbReference type="AlphaFoldDB" id="Q9TXU9"/>
<dbReference type="UCSC" id="H06H21.1">
    <property type="organism name" value="c. elegans"/>
</dbReference>
<dbReference type="AGR" id="WB:WBGene00005841"/>
<dbReference type="InParanoid" id="Q9TXU9"/>
<dbReference type="InterPro" id="IPR017452">
    <property type="entry name" value="GPCR_Rhodpsn_7TM"/>
</dbReference>
<keyword evidence="7" id="KW-0675">Receptor</keyword>
<evidence type="ECO:0000256" key="2">
    <source>
        <dbReference type="ARBA" id="ARBA00022692"/>
    </source>
</evidence>
<dbReference type="Pfam" id="PF10324">
    <property type="entry name" value="7TM_GPCR_Srw"/>
    <property type="match status" value="1"/>
</dbReference>
<feature type="transmembrane region" description="Helical" evidence="5">
    <location>
        <begin position="39"/>
        <end position="59"/>
    </location>
</feature>
<dbReference type="RefSeq" id="NP_001343673.1">
    <property type="nucleotide sequence ID" value="NM_001356920.2"/>
</dbReference>
<feature type="domain" description="G-protein coupled receptors family 1 profile" evidence="6">
    <location>
        <begin position="52"/>
        <end position="350"/>
    </location>
</feature>
<dbReference type="PhylomeDB" id="Q9TXU9"/>
<dbReference type="Gene3D" id="1.20.1070.10">
    <property type="entry name" value="Rhodopsin 7-helix transmembrane proteins"/>
    <property type="match status" value="1"/>
</dbReference>
<evidence type="ECO:0000313" key="7">
    <source>
        <dbReference type="EMBL" id="CCD72217.2"/>
    </source>
</evidence>
<dbReference type="GO" id="GO:0008528">
    <property type="term" value="F:G protein-coupled peptide receptor activity"/>
    <property type="evidence" value="ECO:0007669"/>
    <property type="project" value="InterPro"/>
</dbReference>
<dbReference type="PROSITE" id="PS50262">
    <property type="entry name" value="G_PROTEIN_RECEP_F1_2"/>
    <property type="match status" value="1"/>
</dbReference>
<dbReference type="GeneID" id="186698"/>
<dbReference type="HOGENOM" id="CLU_043715_0_1_1"/>
<keyword evidence="2 5" id="KW-0812">Transmembrane</keyword>
<dbReference type="PANTHER" id="PTHR22751:SF166">
    <property type="entry name" value="G-PROTEIN COUPLED RECEPTORS FAMILY 1 PROFILE DOMAIN-CONTAINING PROTEIN"/>
    <property type="match status" value="1"/>
</dbReference>
<sequence length="381" mass="43316">MDENTYNLATSAFPSYDNATKIQLYHFLKTVENFVHPSIALNIVFSIIGVFTTSFHLFVLSQKSILKSSVILIMMGVALCDILAMVASVFYNILYLMIEFNVKPCEPPLSLPPFHMYWINIVINDFFRRCSTWLSVAMALIRWIVMKYSTRRAFRKVTLSKFGAYIFMGALALSLPLTFIFYFRYDIVKIGDWKPLNNCSKSANFTVSLNIYNLVQSEVYTANDGLVGKVYQLINGTFSKLIPCFLLPILTTLLIAELRKAKDHQRMLNSTTRLGNFPETFSQGVASTERTTGLVVFMTVSTFVIEVPGGIVRVLQFGYTDLGYWRLATSVGQICSLFFVIHASLQGVIFFLMSSQYRRTVSKIFKRDRPRVVIAVSSHFS</sequence>
<dbReference type="KEGG" id="cel:CELE_H06H21.1"/>
<accession>Q9TXU9</accession>
<evidence type="ECO:0000313" key="8">
    <source>
        <dbReference type="Proteomes" id="UP000001940"/>
    </source>
</evidence>
<proteinExistence type="predicted"/>
<feature type="transmembrane region" description="Helical" evidence="5">
    <location>
        <begin position="331"/>
        <end position="353"/>
    </location>
</feature>
<evidence type="ECO:0000313" key="9">
    <source>
        <dbReference type="WormBase" id="H06H21.1"/>
    </source>
</evidence>
<reference evidence="7 8" key="1">
    <citation type="journal article" date="1998" name="Science">
        <title>Genome sequence of the nematode C. elegans: a platform for investigating biology.</title>
        <authorList>
            <consortium name="The C. elegans sequencing consortium"/>
            <person name="Sulson J.E."/>
            <person name="Waterston R."/>
        </authorList>
    </citation>
    <scope>NUCLEOTIDE SEQUENCE [LARGE SCALE GENOMIC DNA]</scope>
    <source>
        <strain evidence="7 8">Bristol N2</strain>
    </source>
</reference>
<dbReference type="Bgee" id="WBGene00005841">
    <property type="expression patterns" value="Expressed in larva"/>
</dbReference>
<evidence type="ECO:0000256" key="4">
    <source>
        <dbReference type="ARBA" id="ARBA00023136"/>
    </source>
</evidence>
<protein>
    <submittedName>
        <fullName evidence="7">G-protein coupled receptors family 1 profile domain-containing protein</fullName>
    </submittedName>
</protein>
<dbReference type="InterPro" id="IPR019427">
    <property type="entry name" value="7TM_GPCR_serpentine_rcpt_Srw"/>
</dbReference>
<dbReference type="PANTHER" id="PTHR22751">
    <property type="entry name" value="G-PROTEIN COUPLED RECEPTOR-RELATED"/>
    <property type="match status" value="1"/>
</dbReference>
<keyword evidence="8" id="KW-1185">Reference proteome</keyword>
<feature type="transmembrane region" description="Helical" evidence="5">
    <location>
        <begin position="162"/>
        <end position="183"/>
    </location>
</feature>
<evidence type="ECO:0000256" key="1">
    <source>
        <dbReference type="ARBA" id="ARBA00004370"/>
    </source>
</evidence>
<dbReference type="EMBL" id="BX284604">
    <property type="protein sequence ID" value="CCD72217.2"/>
    <property type="molecule type" value="Genomic_DNA"/>
</dbReference>
<feature type="transmembrane region" description="Helical" evidence="5">
    <location>
        <begin position="238"/>
        <end position="258"/>
    </location>
</feature>
<keyword evidence="3 5" id="KW-1133">Transmembrane helix</keyword>
<dbReference type="CTD" id="186698"/>
<dbReference type="PIR" id="F88678">
    <property type="entry name" value="F88678"/>
</dbReference>
<dbReference type="Proteomes" id="UP000001940">
    <property type="component" value="Chromosome IV"/>
</dbReference>
<dbReference type="PaxDb" id="6239-H06H21.1"/>
<dbReference type="SMR" id="Q9TXU9"/>
<feature type="transmembrane region" description="Helical" evidence="5">
    <location>
        <begin position="71"/>
        <end position="97"/>
    </location>
</feature>
<evidence type="ECO:0000256" key="5">
    <source>
        <dbReference type="SAM" id="Phobius"/>
    </source>
</evidence>
<dbReference type="SUPFAM" id="SSF81321">
    <property type="entry name" value="Family A G protein-coupled receptor-like"/>
    <property type="match status" value="1"/>
</dbReference>
<dbReference type="OrthoDB" id="5858061at2759"/>
<evidence type="ECO:0000259" key="6">
    <source>
        <dbReference type="PROSITE" id="PS50262"/>
    </source>
</evidence>